<keyword evidence="4" id="KW-1185">Reference proteome</keyword>
<evidence type="ECO:0000256" key="1">
    <source>
        <dbReference type="SAM" id="Coils"/>
    </source>
</evidence>
<evidence type="ECO:0000313" key="3">
    <source>
        <dbReference type="EMBL" id="CAH3166696.1"/>
    </source>
</evidence>
<feature type="compositionally biased region" description="Basic and acidic residues" evidence="2">
    <location>
        <begin position="615"/>
        <end position="627"/>
    </location>
</feature>
<feature type="compositionally biased region" description="Acidic residues" evidence="2">
    <location>
        <begin position="574"/>
        <end position="583"/>
    </location>
</feature>
<feature type="region of interest" description="Disordered" evidence="2">
    <location>
        <begin position="28"/>
        <end position="59"/>
    </location>
</feature>
<reference evidence="3 4" key="1">
    <citation type="submission" date="2022-05" db="EMBL/GenBank/DDBJ databases">
        <authorList>
            <consortium name="Genoscope - CEA"/>
            <person name="William W."/>
        </authorList>
    </citation>
    <scope>NUCLEOTIDE SEQUENCE [LARGE SCALE GENOMIC DNA]</scope>
</reference>
<protein>
    <submittedName>
        <fullName evidence="3">Uncharacterized protein</fullName>
    </submittedName>
</protein>
<feature type="region of interest" description="Disordered" evidence="2">
    <location>
        <begin position="573"/>
        <end position="640"/>
    </location>
</feature>
<name>A0ABN8QLL2_9CNID</name>
<feature type="compositionally biased region" description="Polar residues" evidence="2">
    <location>
        <begin position="299"/>
        <end position="317"/>
    </location>
</feature>
<dbReference type="Gene3D" id="1.20.120.2010">
    <property type="entry name" value="NAB conserved domain 2"/>
    <property type="match status" value="1"/>
</dbReference>
<keyword evidence="1" id="KW-0175">Coiled coil</keyword>
<sequence>MLPFKTLNTRIKSKCMFCSRSHLQMFHKPTSVDQPKDSLHTTRNEKGSVKGNCSGSGSKQTTLLMKDGAVSIGPALENEPSLADSNKVTVELNVEDIRKRSVLYAKSSRTYHQRMNANAFELCIENPTLLDDKQNLIELCRKKLDNDGYNYIKKRSRSKLFGTGSMEHGSSSKKVKMSEHLRTKKVEELTDDIASLADRIRLLQQQRARDEQLKQYMRASAVEEEITKLRKEKRKHEEEVLLIQKKQAKAKWYKDKQSTSSSSSDGSSSSSSSTKTLTSFWGKSVTPAEPLSKEAGTARGNSTKATCTNQEETQSSRVSDEVAKHSGDKPGENDTPENESQGDNNNGTRSADSGSKAHFLKHCSELQVCSQCEGLISFAHDVINNGIVELKAFFIKHFPKVKYISSKAVRLLMQLPLIVMEIAPEGPGSKRLYATEFQPGVDAQRFVVIMRQFLHSKKANVREKLPSRQKINALCELATTETDRLLLKMTACSELSAKEARKRYGVQNLGEKQRKIEETLRRASEIKQTVAELARVKEKALLRTIGFDYESSDSEDESTDLGEVQDVQWISSEDATEDEEEFPLSDQLHSNKGQHDTDSSDHGSSFVKVAQENAVSKEKGTSDRGMFDPDDTDILKNPTVNPAPSRETLLLILRENNLNWFTFVAELKTCYQQITLKF</sequence>
<feature type="compositionally biased region" description="Basic and acidic residues" evidence="2">
    <location>
        <begin position="318"/>
        <end position="332"/>
    </location>
</feature>
<comment type="caution">
    <text evidence="3">The sequence shown here is derived from an EMBL/GenBank/DDBJ whole genome shotgun (WGS) entry which is preliminary data.</text>
</comment>
<dbReference type="InterPro" id="IPR038398">
    <property type="entry name" value="NCD2_sf"/>
</dbReference>
<feature type="compositionally biased region" description="Basic and acidic residues" evidence="2">
    <location>
        <begin position="34"/>
        <end position="48"/>
    </location>
</feature>
<feature type="compositionally biased region" description="Low complexity" evidence="2">
    <location>
        <begin position="258"/>
        <end position="279"/>
    </location>
</feature>
<dbReference type="Proteomes" id="UP001159405">
    <property type="component" value="Unassembled WGS sequence"/>
</dbReference>
<gene>
    <name evidence="3" type="ORF">PLOB_00007889</name>
</gene>
<evidence type="ECO:0000313" key="4">
    <source>
        <dbReference type="Proteomes" id="UP001159405"/>
    </source>
</evidence>
<feature type="region of interest" description="Disordered" evidence="2">
    <location>
        <begin position="251"/>
        <end position="354"/>
    </location>
</feature>
<feature type="compositionally biased region" description="Polar residues" evidence="2">
    <location>
        <begin position="338"/>
        <end position="353"/>
    </location>
</feature>
<accession>A0ABN8QLL2</accession>
<organism evidence="3 4">
    <name type="scientific">Porites lobata</name>
    <dbReference type="NCBI Taxonomy" id="104759"/>
    <lineage>
        <taxon>Eukaryota</taxon>
        <taxon>Metazoa</taxon>
        <taxon>Cnidaria</taxon>
        <taxon>Anthozoa</taxon>
        <taxon>Hexacorallia</taxon>
        <taxon>Scleractinia</taxon>
        <taxon>Fungiina</taxon>
        <taxon>Poritidae</taxon>
        <taxon>Porites</taxon>
    </lineage>
</organism>
<dbReference type="EMBL" id="CALNXK010000138">
    <property type="protein sequence ID" value="CAH3166696.1"/>
    <property type="molecule type" value="Genomic_DNA"/>
</dbReference>
<evidence type="ECO:0000256" key="2">
    <source>
        <dbReference type="SAM" id="MobiDB-lite"/>
    </source>
</evidence>
<feature type="coiled-coil region" evidence="1">
    <location>
        <begin position="186"/>
        <end position="246"/>
    </location>
</feature>
<proteinExistence type="predicted"/>